<dbReference type="InterPro" id="IPR035671">
    <property type="entry name" value="DsbD_gamma"/>
</dbReference>
<keyword evidence="4" id="KW-0201">Cytochrome c-type biogenesis</keyword>
<feature type="transmembrane region" description="Helical" evidence="7">
    <location>
        <begin position="556"/>
        <end position="573"/>
    </location>
</feature>
<evidence type="ECO:0000259" key="9">
    <source>
        <dbReference type="PROSITE" id="PS51352"/>
    </source>
</evidence>
<feature type="transmembrane region" description="Helical" evidence="7">
    <location>
        <begin position="532"/>
        <end position="550"/>
    </location>
</feature>
<proteinExistence type="predicted"/>
<dbReference type="Proteomes" id="UP000461670">
    <property type="component" value="Unassembled WGS sequence"/>
</dbReference>
<feature type="transmembrane region" description="Helical" evidence="7">
    <location>
        <begin position="462"/>
        <end position="486"/>
    </location>
</feature>
<dbReference type="PANTHER" id="PTHR32234">
    <property type="entry name" value="THIOL:DISULFIDE INTERCHANGE PROTEIN DSBD"/>
    <property type="match status" value="1"/>
</dbReference>
<evidence type="ECO:0000256" key="3">
    <source>
        <dbReference type="ARBA" id="ARBA00022692"/>
    </source>
</evidence>
<dbReference type="GO" id="GO:0017004">
    <property type="term" value="P:cytochrome complex assembly"/>
    <property type="evidence" value="ECO:0007669"/>
    <property type="project" value="UniProtKB-KW"/>
</dbReference>
<evidence type="ECO:0000256" key="4">
    <source>
        <dbReference type="ARBA" id="ARBA00022748"/>
    </source>
</evidence>
<evidence type="ECO:0000256" key="2">
    <source>
        <dbReference type="ARBA" id="ARBA00022475"/>
    </source>
</evidence>
<evidence type="ECO:0000256" key="8">
    <source>
        <dbReference type="SAM" id="SignalP"/>
    </source>
</evidence>
<dbReference type="InterPro" id="IPR013766">
    <property type="entry name" value="Thioredoxin_domain"/>
</dbReference>
<evidence type="ECO:0000256" key="7">
    <source>
        <dbReference type="SAM" id="Phobius"/>
    </source>
</evidence>
<dbReference type="InterPro" id="IPR036249">
    <property type="entry name" value="Thioredoxin-like_sf"/>
</dbReference>
<feature type="transmembrane region" description="Helical" evidence="7">
    <location>
        <begin position="378"/>
        <end position="398"/>
    </location>
</feature>
<evidence type="ECO:0000256" key="5">
    <source>
        <dbReference type="ARBA" id="ARBA00022989"/>
    </source>
</evidence>
<dbReference type="EMBL" id="WNDQ01000013">
    <property type="protein sequence ID" value="KAF1022290.1"/>
    <property type="molecule type" value="Genomic_DNA"/>
</dbReference>
<evidence type="ECO:0000256" key="1">
    <source>
        <dbReference type="ARBA" id="ARBA00004651"/>
    </source>
</evidence>
<dbReference type="CDD" id="cd02953">
    <property type="entry name" value="DsbDgamma"/>
    <property type="match status" value="1"/>
</dbReference>
<evidence type="ECO:0000313" key="11">
    <source>
        <dbReference type="Proteomes" id="UP000461670"/>
    </source>
</evidence>
<evidence type="ECO:0000256" key="6">
    <source>
        <dbReference type="ARBA" id="ARBA00023136"/>
    </source>
</evidence>
<dbReference type="AlphaFoldDB" id="A0A7V8FQ81"/>
<comment type="caution">
    <text evidence="10">The sequence shown here is derived from an EMBL/GenBank/DDBJ whole genome shotgun (WGS) entry which is preliminary data.</text>
</comment>
<organism evidence="10 11">
    <name type="scientific">Paracidovorax wautersii</name>
    <dbReference type="NCBI Taxonomy" id="1177982"/>
    <lineage>
        <taxon>Bacteria</taxon>
        <taxon>Pseudomonadati</taxon>
        <taxon>Pseudomonadota</taxon>
        <taxon>Betaproteobacteria</taxon>
        <taxon>Burkholderiales</taxon>
        <taxon>Comamonadaceae</taxon>
        <taxon>Paracidovorax</taxon>
    </lineage>
</organism>
<dbReference type="GO" id="GO:0005886">
    <property type="term" value="C:plasma membrane"/>
    <property type="evidence" value="ECO:0007669"/>
    <property type="project" value="UniProtKB-SubCell"/>
</dbReference>
<comment type="subcellular location">
    <subcellularLocation>
        <location evidence="1">Cell membrane</location>
        <topology evidence="1">Multi-pass membrane protein</topology>
    </subcellularLocation>
</comment>
<dbReference type="PROSITE" id="PS51352">
    <property type="entry name" value="THIOREDOXIN_2"/>
    <property type="match status" value="1"/>
</dbReference>
<evidence type="ECO:0000313" key="10">
    <source>
        <dbReference type="EMBL" id="KAF1022290.1"/>
    </source>
</evidence>
<feature type="transmembrane region" description="Helical" evidence="7">
    <location>
        <begin position="418"/>
        <end position="441"/>
    </location>
</feature>
<name>A0A7V8FQ81_9BURK</name>
<dbReference type="Pfam" id="PF02683">
    <property type="entry name" value="DsbD_TM"/>
    <property type="match status" value="1"/>
</dbReference>
<feature type="transmembrane region" description="Helical" evidence="7">
    <location>
        <begin position="492"/>
        <end position="511"/>
    </location>
</feature>
<dbReference type="InterPro" id="IPR003834">
    <property type="entry name" value="Cyt_c_assmbl_TM_dom"/>
</dbReference>
<feature type="transmembrane region" description="Helical" evidence="7">
    <location>
        <begin position="585"/>
        <end position="605"/>
    </location>
</feature>
<feature type="chain" id="PRO_5031099310" evidence="8">
    <location>
        <begin position="36"/>
        <end position="728"/>
    </location>
</feature>
<dbReference type="InterPro" id="IPR028250">
    <property type="entry name" value="DsbDN"/>
</dbReference>
<feature type="domain" description="Thioredoxin" evidence="9">
    <location>
        <begin position="602"/>
        <end position="728"/>
    </location>
</feature>
<sequence>MPMPLSRSLFLFLGRVAAALGLAATLVLPALPASAQPVSATLTTPHVTAELLAHAPQGLSPGATVWLGLRLTHQPDWHTYWKNAGDSGLPTDLRWTLPAGLSAGEIAWPLPHKFPIGPLANYGYDGTVLLPVPLTVDAGLQPSPLGNVDVRLHASWLVCRVECIPEEGDFLLRLPAHSSTALHGAAFDAALASQPQPLPASTASRLTIDDATPPGALDIVLDGLPPRARGRDLALFVETPEVIETGAAWQQQWQGSTWHARVPLSAYRAASPALIPVVVTLDGGSGGLQGWRAELPVQGTWPPPAPPALAAAPAPLATTALAAPPISAAPLSAYLLALAGAFLGGLLLNLMPCVFPVLAIKALSVLRQDRTTLRQTGLAYTAGVLVSFLLLAGLLLALRAGGQALGWGFQLQSPAVVAGLAALFTVLGLNLAGLFHIGNLLPAGLAGRQLHHPTLDAAFSGVLAVAVASPCTAPFMGASLGFTLTLPAGQTLLLFAAMGLGLALPFLLLSLAPGAGRWLPRPGAWMETLRQFLAFPLFGTVAWLLWVLGQQSGSDGVAALAALLVALALLLWAGSLPRRAGRWGFGALAAATLLVLGAWLGPAVVREAPPAAQAAESGWQPWSAAREQALLAEGRTVFVDYTAAWCITCQYNKKTTLADAQVLAQFDAAGVALLRADWTRRDAAITTSLAALGRNGVPAYVLRRPGQAAVVLPEILSREAIEQALASR</sequence>
<dbReference type="PROSITE" id="PS51318">
    <property type="entry name" value="TAT"/>
    <property type="match status" value="1"/>
</dbReference>
<dbReference type="Pfam" id="PF11412">
    <property type="entry name" value="DsbD_N"/>
    <property type="match status" value="1"/>
</dbReference>
<protein>
    <submittedName>
        <fullName evidence="10">Thiol:disulfide interchange protein DsbD</fullName>
    </submittedName>
</protein>
<dbReference type="GO" id="GO:0045454">
    <property type="term" value="P:cell redox homeostasis"/>
    <property type="evidence" value="ECO:0007669"/>
    <property type="project" value="TreeGrafter"/>
</dbReference>
<dbReference type="GO" id="GO:0015035">
    <property type="term" value="F:protein-disulfide reductase activity"/>
    <property type="evidence" value="ECO:0007669"/>
    <property type="project" value="TreeGrafter"/>
</dbReference>
<dbReference type="SUPFAM" id="SSF52833">
    <property type="entry name" value="Thioredoxin-like"/>
    <property type="match status" value="1"/>
</dbReference>
<keyword evidence="8" id="KW-0732">Signal</keyword>
<accession>A0A7V8FQ81</accession>
<keyword evidence="5 7" id="KW-1133">Transmembrane helix</keyword>
<keyword evidence="2" id="KW-1003">Cell membrane</keyword>
<dbReference type="Pfam" id="PF13899">
    <property type="entry name" value="Thioredoxin_7"/>
    <property type="match status" value="1"/>
</dbReference>
<dbReference type="InterPro" id="IPR006311">
    <property type="entry name" value="TAT_signal"/>
</dbReference>
<keyword evidence="6 7" id="KW-0472">Membrane</keyword>
<feature type="transmembrane region" description="Helical" evidence="7">
    <location>
        <begin position="333"/>
        <end position="358"/>
    </location>
</feature>
<dbReference type="PANTHER" id="PTHR32234:SF3">
    <property type="entry name" value="SUPPRESSION OF COPPER SENSITIVITY PROTEIN"/>
    <property type="match status" value="1"/>
</dbReference>
<keyword evidence="3 7" id="KW-0812">Transmembrane</keyword>
<dbReference type="Gene3D" id="3.40.30.10">
    <property type="entry name" value="Glutaredoxin"/>
    <property type="match status" value="1"/>
</dbReference>
<feature type="signal peptide" evidence="8">
    <location>
        <begin position="1"/>
        <end position="35"/>
    </location>
</feature>
<gene>
    <name evidence="10" type="primary">dsbD</name>
    <name evidence="10" type="ORF">GAK30_01261</name>
</gene>
<reference evidence="11" key="1">
    <citation type="journal article" date="2020" name="MBio">
        <title>Horizontal gene transfer to a defensive symbiont with a reduced genome amongst a multipartite beetle microbiome.</title>
        <authorList>
            <person name="Waterworth S.C."/>
            <person name="Florez L.V."/>
            <person name="Rees E.R."/>
            <person name="Hertweck C."/>
            <person name="Kaltenpoth M."/>
            <person name="Kwan J.C."/>
        </authorList>
    </citation>
    <scope>NUCLEOTIDE SEQUENCE [LARGE SCALE GENOMIC DNA]</scope>
</reference>